<dbReference type="InterPro" id="IPR008969">
    <property type="entry name" value="CarboxyPept-like_regulatory"/>
</dbReference>
<dbReference type="EMBL" id="JBBVGT010000002">
    <property type="protein sequence ID" value="MFB5946183.1"/>
    <property type="molecule type" value="Genomic_DNA"/>
</dbReference>
<name>A0ABV5CF43_9SPHI</name>
<evidence type="ECO:0000313" key="4">
    <source>
        <dbReference type="Proteomes" id="UP001580928"/>
    </source>
</evidence>
<dbReference type="SUPFAM" id="SSF49464">
    <property type="entry name" value="Carboxypeptidase regulatory domain-like"/>
    <property type="match status" value="1"/>
</dbReference>
<keyword evidence="4" id="KW-1185">Reference proteome</keyword>
<feature type="domain" description="Outer membrane protein beta-barrel" evidence="2">
    <location>
        <begin position="433"/>
        <end position="892"/>
    </location>
</feature>
<comment type="caution">
    <text evidence="3">The sequence shown here is derived from an EMBL/GenBank/DDBJ whole genome shotgun (WGS) entry which is preliminary data.</text>
</comment>
<organism evidence="3 4">
    <name type="scientific">Albibacterium profundi</name>
    <dbReference type="NCBI Taxonomy" id="3134906"/>
    <lineage>
        <taxon>Bacteria</taxon>
        <taxon>Pseudomonadati</taxon>
        <taxon>Bacteroidota</taxon>
        <taxon>Sphingobacteriia</taxon>
        <taxon>Sphingobacteriales</taxon>
        <taxon>Sphingobacteriaceae</taxon>
        <taxon>Albibacterium</taxon>
    </lineage>
</organism>
<dbReference type="Gene3D" id="2.60.40.1120">
    <property type="entry name" value="Carboxypeptidase-like, regulatory domain"/>
    <property type="match status" value="1"/>
</dbReference>
<gene>
    <name evidence="3" type="ORF">WKR92_10095</name>
</gene>
<dbReference type="InterPro" id="IPR041700">
    <property type="entry name" value="OMP_b-brl_3"/>
</dbReference>
<protein>
    <submittedName>
        <fullName evidence="3">Outer membrane beta-barrel protein</fullName>
    </submittedName>
</protein>
<evidence type="ECO:0000256" key="1">
    <source>
        <dbReference type="SAM" id="SignalP"/>
    </source>
</evidence>
<feature type="signal peptide" evidence="1">
    <location>
        <begin position="1"/>
        <end position="18"/>
    </location>
</feature>
<dbReference type="Pfam" id="PF14905">
    <property type="entry name" value="OMP_b-brl_3"/>
    <property type="match status" value="1"/>
</dbReference>
<dbReference type="RefSeq" id="WP_375557712.1">
    <property type="nucleotide sequence ID" value="NZ_JBBVGT010000002.1"/>
</dbReference>
<dbReference type="SUPFAM" id="SSF56935">
    <property type="entry name" value="Porins"/>
    <property type="match status" value="1"/>
</dbReference>
<evidence type="ECO:0000259" key="2">
    <source>
        <dbReference type="Pfam" id="PF14905"/>
    </source>
</evidence>
<keyword evidence="1" id="KW-0732">Signal</keyword>
<feature type="chain" id="PRO_5046004664" evidence="1">
    <location>
        <begin position="19"/>
        <end position="901"/>
    </location>
</feature>
<accession>A0ABV5CF43</accession>
<evidence type="ECO:0000313" key="3">
    <source>
        <dbReference type="EMBL" id="MFB5946183.1"/>
    </source>
</evidence>
<dbReference type="Pfam" id="PF13715">
    <property type="entry name" value="CarbopepD_reg_2"/>
    <property type="match status" value="1"/>
</dbReference>
<sequence>MRFSICFFLISLSFLSYGQQTRSVSGTVQDTANVNLDGVTVRLVSVSDTLTTTTDADGTFYFDRVTSSEFRLVFSLFGFQLQDNFYRVNPLYLTNQLITVILQPQRNILKEVVVFAVPIEIRGDTVQYNAAAYQYGEGALLEELLKKLQGVEVKRSGRVVAHGVPVSRIKVNNKEFFGGDVLTATRNLPAEIIENVQIIDDYGDQANFTGIKNSSPEKIINITIKEDRNRGMFGQVTTGLGTDHRYIGSVSANSFDNDKQLSVLGSVNNTNASLFSFGDITGAGGRESSSSDLSSMIEMDDGINRTNSVGMNFRNTLSEKITMYGGYVFVNRTNETYGTTDITSNFQSGAIVSEETSNLHSVNDRHSLTWNVESKLSDRTYLKISPTLTYQTNDGDSDGVSTVENGLLTTSGQISSIDESFTPRGELDMFFNHRFKKEGRRFSMTVHGDLSEDDKENSVSEYNVHIDSSYAAPLRRIERYSQSLFNDRDVKNFSLRASYIEPIGEKSLIEINYEHTYASYKNSRKTFNIGSFGANTPVSDSTILDYAYQYQLNRAGFNFQYNDDRTTYTIGFGLQPTRLVGYYTHSPDTATNKNYLNFVPSLRVAYKINKFSNFSIHYQGRNNQPDFAQIQPVQDRTNSQNIIFGNPLLKSEFINQLSLQYRSFALKSGNSFFSSLTFQNIKDKIVVNRVSVPNTTKQWTSYQNTSGYFDANAYYLYSLSLIEEVLNVNFSGSAIYTNNISYINFQKNKGRYLVYTQGLQASVMQDDWLDIDFRGSYTLNHTSNSLVSLHDNVASTWMFGVGGKTYFGKWAFSFDISQRVNNGYSDFINANPTLLNAYFERTFLKNNRGAIRIQAYDLFNQNTGFSHDVYGNETYQTRNNRLGRYFLVSLNFRLQKFPDLK</sequence>
<reference evidence="3 4" key="1">
    <citation type="submission" date="2024-04" db="EMBL/GenBank/DDBJ databases">
        <title>Albibacterium profundi sp. nov., isolated from sediment of the Challenger Deep of Mariana Trench.</title>
        <authorList>
            <person name="Wang Y."/>
        </authorList>
    </citation>
    <scope>NUCLEOTIDE SEQUENCE [LARGE SCALE GENOMIC DNA]</scope>
    <source>
        <strain evidence="3 4">RHL897</strain>
    </source>
</reference>
<proteinExistence type="predicted"/>
<dbReference type="Proteomes" id="UP001580928">
    <property type="component" value="Unassembled WGS sequence"/>
</dbReference>